<evidence type="ECO:0000259" key="2">
    <source>
        <dbReference type="PROSITE" id="PS50858"/>
    </source>
</evidence>
<dbReference type="SMART" id="SM00751">
    <property type="entry name" value="BSD"/>
    <property type="match status" value="1"/>
</dbReference>
<dbReference type="InterPro" id="IPR035925">
    <property type="entry name" value="BSD_dom_sf"/>
</dbReference>
<sequence length="488" mass="55377">MNFFKAAFFDSGEEKNSEDVGNPEKDATDGWENDGGDWPAHEEIGPSERTTERETLPQNSGWNFGGLVKVLTSKSEEVIEAYRRDLEEFRTGLQKETEAIREVASRAVKDLPNSLEVGASVAQGSLETVGQAIDELGSSVWRGTQEILAEGKELIQKLDEENAATNDQAESSVVYSNVGVHKYSRFEAQVRAMQLDSNTYCREPEDFEDFEAWKAGFRLEERAEEIEVICSENGFMEEIKSRLVPNFVDYETFWTRHFYRLHKLKQAEEARADLVKRAIISQEEDEDLSWEVDDEEETEVKEENKTEDAEINTKIGEKSWKKIDMVENSVEELAARQEIPEENVGKREIVEEIVEEPYEMARESKPNENVAEKPKDGVDLVQETQAEEASDEKSKVDEGDDDQTFMEAKADPAESSKSSDFSVVSSRPSSHDEDDLGWDEIEDLSGIDEKKFATGGSPRRADIRKRISAIEDEEDLSWDVDDDEDVKS</sequence>
<dbReference type="PROSITE" id="PS50858">
    <property type="entry name" value="BSD"/>
    <property type="match status" value="1"/>
</dbReference>
<feature type="compositionally biased region" description="Basic and acidic residues" evidence="1">
    <location>
        <begin position="359"/>
        <end position="378"/>
    </location>
</feature>
<dbReference type="EMBL" id="GCKF01038147">
    <property type="protein sequence ID" value="JAG96250.1"/>
    <property type="molecule type" value="Transcribed_RNA"/>
</dbReference>
<dbReference type="Pfam" id="PF03909">
    <property type="entry name" value="BSD"/>
    <property type="match status" value="1"/>
</dbReference>
<dbReference type="PANTHER" id="PTHR16019:SF5">
    <property type="entry name" value="BSD DOMAIN-CONTAINING PROTEIN 1"/>
    <property type="match status" value="1"/>
</dbReference>
<feature type="compositionally biased region" description="Basic and acidic residues" evidence="1">
    <location>
        <begin position="12"/>
        <end position="28"/>
    </location>
</feature>
<dbReference type="PANTHER" id="PTHR16019">
    <property type="entry name" value="SYNAPSE-ASSOCIATED PROTEIN"/>
    <property type="match status" value="1"/>
</dbReference>
<feature type="compositionally biased region" description="Basic and acidic residues" evidence="1">
    <location>
        <begin position="39"/>
        <end position="55"/>
    </location>
</feature>
<accession>A0A0D6R2W4</accession>
<dbReference type="SUPFAM" id="SSF140383">
    <property type="entry name" value="BSD domain-like"/>
    <property type="match status" value="1"/>
</dbReference>
<dbReference type="GO" id="GO:0005737">
    <property type="term" value="C:cytoplasm"/>
    <property type="evidence" value="ECO:0007669"/>
    <property type="project" value="TreeGrafter"/>
</dbReference>
<reference evidence="3" key="1">
    <citation type="submission" date="2015-03" db="EMBL/GenBank/DDBJ databases">
        <title>A transcriptome of Araucaria cunninghamii, an australian fine timber species.</title>
        <authorList>
            <person name="Jing Yi C.J.Y."/>
            <person name="Yin San L.Y.S."/>
            <person name="Abdul Karim S.S."/>
            <person name="Wan Azmi N.N."/>
            <person name="Hercus R.R."/>
            <person name="Croft L.L."/>
        </authorList>
    </citation>
    <scope>NUCLEOTIDE SEQUENCE</scope>
    <source>
        <strain evidence="3">MI0301</strain>
        <tissue evidence="3">Leaf</tissue>
    </source>
</reference>
<organism evidence="3">
    <name type="scientific">Araucaria cunninghamii</name>
    <name type="common">Hoop pine</name>
    <name type="synonym">Moreton Bay pine</name>
    <dbReference type="NCBI Taxonomy" id="56994"/>
    <lineage>
        <taxon>Eukaryota</taxon>
        <taxon>Viridiplantae</taxon>
        <taxon>Streptophyta</taxon>
        <taxon>Embryophyta</taxon>
        <taxon>Tracheophyta</taxon>
        <taxon>Spermatophyta</taxon>
        <taxon>Pinopsida</taxon>
        <taxon>Pinidae</taxon>
        <taxon>Conifers II</taxon>
        <taxon>Araucariales</taxon>
        <taxon>Araucariaceae</taxon>
        <taxon>Araucaria</taxon>
    </lineage>
</organism>
<dbReference type="InterPro" id="IPR051494">
    <property type="entry name" value="BSD_domain-containing"/>
</dbReference>
<dbReference type="AlphaFoldDB" id="A0A0D6R2W4"/>
<feature type="compositionally biased region" description="Acidic residues" evidence="1">
    <location>
        <begin position="432"/>
        <end position="446"/>
    </location>
</feature>
<dbReference type="InterPro" id="IPR005607">
    <property type="entry name" value="BSD_dom"/>
</dbReference>
<evidence type="ECO:0000256" key="1">
    <source>
        <dbReference type="SAM" id="MobiDB-lite"/>
    </source>
</evidence>
<feature type="region of interest" description="Disordered" evidence="1">
    <location>
        <begin position="1"/>
        <end position="62"/>
    </location>
</feature>
<protein>
    <recommendedName>
        <fullName evidence="2">BSD domain-containing protein</fullName>
    </recommendedName>
</protein>
<feature type="domain" description="BSD" evidence="2">
    <location>
        <begin position="213"/>
        <end position="265"/>
    </location>
</feature>
<name>A0A0D6R2W4_ARACU</name>
<dbReference type="Gene3D" id="1.10.3970.10">
    <property type="entry name" value="BSD domain"/>
    <property type="match status" value="1"/>
</dbReference>
<feature type="region of interest" description="Disordered" evidence="1">
    <location>
        <begin position="358"/>
        <end position="461"/>
    </location>
</feature>
<feature type="compositionally biased region" description="Low complexity" evidence="1">
    <location>
        <begin position="415"/>
        <end position="428"/>
    </location>
</feature>
<evidence type="ECO:0000313" key="3">
    <source>
        <dbReference type="EMBL" id="JAG96250.1"/>
    </source>
</evidence>
<proteinExistence type="predicted"/>